<dbReference type="InterPro" id="IPR015943">
    <property type="entry name" value="WD40/YVTN_repeat-like_dom_sf"/>
</dbReference>
<dbReference type="STRING" id="44941.A0A397U4K6"/>
<comment type="caution">
    <text evidence="6">The sequence shown here is derived from an EMBL/GenBank/DDBJ whole genome shotgun (WGS) entry which is preliminary data.</text>
</comment>
<feature type="non-terminal residue" evidence="6">
    <location>
        <position position="1"/>
    </location>
</feature>
<dbReference type="AlphaFoldDB" id="A0A397U4K6"/>
<feature type="non-terminal residue" evidence="6">
    <location>
        <position position="52"/>
    </location>
</feature>
<proteinExistence type="predicted"/>
<evidence type="ECO:0000313" key="7">
    <source>
        <dbReference type="Proteomes" id="UP000266673"/>
    </source>
</evidence>
<evidence type="ECO:0000256" key="2">
    <source>
        <dbReference type="ARBA" id="ARBA00022448"/>
    </source>
</evidence>
<comment type="subcellular location">
    <subcellularLocation>
        <location evidence="1">Nucleus envelope</location>
    </subcellularLocation>
</comment>
<dbReference type="Gene3D" id="2.130.10.10">
    <property type="entry name" value="YVTN repeat-like/Quinoprotein amine dehydrogenase"/>
    <property type="match status" value="1"/>
</dbReference>
<dbReference type="PANTHER" id="PTHR11024:SF3">
    <property type="entry name" value="NUCLEOPORIN SEH1"/>
    <property type="match status" value="1"/>
</dbReference>
<dbReference type="Proteomes" id="UP000266673">
    <property type="component" value="Unassembled WGS sequence"/>
</dbReference>
<evidence type="ECO:0000256" key="1">
    <source>
        <dbReference type="ARBA" id="ARBA00004259"/>
    </source>
</evidence>
<reference evidence="6 7" key="1">
    <citation type="submission" date="2018-06" db="EMBL/GenBank/DDBJ databases">
        <title>Comparative genomics reveals the genomic features of Rhizophagus irregularis, R. cerebriforme, R. diaphanum and Gigaspora rosea, and their symbiotic lifestyle signature.</title>
        <authorList>
            <person name="Morin E."/>
            <person name="San Clemente H."/>
            <person name="Chen E.C.H."/>
            <person name="De La Providencia I."/>
            <person name="Hainaut M."/>
            <person name="Kuo A."/>
            <person name="Kohler A."/>
            <person name="Murat C."/>
            <person name="Tang N."/>
            <person name="Roy S."/>
            <person name="Loubradou J."/>
            <person name="Henrissat B."/>
            <person name="Grigoriev I.V."/>
            <person name="Corradi N."/>
            <person name="Roux C."/>
            <person name="Martin F.M."/>
        </authorList>
    </citation>
    <scope>NUCLEOTIDE SEQUENCE [LARGE SCALE GENOMIC DNA]</scope>
    <source>
        <strain evidence="6 7">DAOM 194757</strain>
    </source>
</reference>
<evidence type="ECO:0000313" key="6">
    <source>
        <dbReference type="EMBL" id="RIB02353.1"/>
    </source>
</evidence>
<keyword evidence="5" id="KW-0539">Nucleus</keyword>
<sequence length="52" mass="6002">SDQKLKVWEFNQDTSSWELVDSWRAQECSVLKVSWAQSEFGQAIASCSFDRS</sequence>
<keyword evidence="2" id="KW-0813">Transport</keyword>
<accession>A0A397U4K6</accession>
<evidence type="ECO:0000256" key="3">
    <source>
        <dbReference type="ARBA" id="ARBA00022574"/>
    </source>
</evidence>
<dbReference type="PANTHER" id="PTHR11024">
    <property type="entry name" value="NUCLEAR PORE COMPLEX PROTEIN SEC13 / SEH1 FAMILY MEMBER"/>
    <property type="match status" value="1"/>
</dbReference>
<dbReference type="GO" id="GO:0005198">
    <property type="term" value="F:structural molecule activity"/>
    <property type="evidence" value="ECO:0007669"/>
    <property type="project" value="InterPro"/>
</dbReference>
<name>A0A397U4K6_9GLOM</name>
<gene>
    <name evidence="6" type="ORF">C2G38_1897347</name>
</gene>
<evidence type="ECO:0008006" key="8">
    <source>
        <dbReference type="Google" id="ProtNLM"/>
    </source>
</evidence>
<keyword evidence="7" id="KW-1185">Reference proteome</keyword>
<dbReference type="GO" id="GO:1904263">
    <property type="term" value="P:positive regulation of TORC1 signaling"/>
    <property type="evidence" value="ECO:0007669"/>
    <property type="project" value="TreeGrafter"/>
</dbReference>
<organism evidence="6 7">
    <name type="scientific">Gigaspora rosea</name>
    <dbReference type="NCBI Taxonomy" id="44941"/>
    <lineage>
        <taxon>Eukaryota</taxon>
        <taxon>Fungi</taxon>
        <taxon>Fungi incertae sedis</taxon>
        <taxon>Mucoromycota</taxon>
        <taxon>Glomeromycotina</taxon>
        <taxon>Glomeromycetes</taxon>
        <taxon>Diversisporales</taxon>
        <taxon>Gigasporaceae</taxon>
        <taxon>Gigaspora</taxon>
    </lineage>
</organism>
<dbReference type="OrthoDB" id="2211525at2759"/>
<dbReference type="GO" id="GO:0035859">
    <property type="term" value="C:Seh1-associated complex"/>
    <property type="evidence" value="ECO:0007669"/>
    <property type="project" value="TreeGrafter"/>
</dbReference>
<dbReference type="EMBL" id="QKWP01002725">
    <property type="protein sequence ID" value="RIB02353.1"/>
    <property type="molecule type" value="Genomic_DNA"/>
</dbReference>
<evidence type="ECO:0000256" key="5">
    <source>
        <dbReference type="ARBA" id="ARBA00023242"/>
    </source>
</evidence>
<keyword evidence="4" id="KW-0677">Repeat</keyword>
<dbReference type="GO" id="GO:0031080">
    <property type="term" value="C:nuclear pore outer ring"/>
    <property type="evidence" value="ECO:0007669"/>
    <property type="project" value="TreeGrafter"/>
</dbReference>
<protein>
    <recommendedName>
        <fullName evidence="8">WD40-repeat-containing domain protein</fullName>
    </recommendedName>
</protein>
<evidence type="ECO:0000256" key="4">
    <source>
        <dbReference type="ARBA" id="ARBA00022737"/>
    </source>
</evidence>
<dbReference type="InterPro" id="IPR037363">
    <property type="entry name" value="Sec13/Seh1_fam"/>
</dbReference>
<keyword evidence="3" id="KW-0853">WD repeat</keyword>
<dbReference type="GO" id="GO:0034198">
    <property type="term" value="P:cellular response to amino acid starvation"/>
    <property type="evidence" value="ECO:0007669"/>
    <property type="project" value="TreeGrafter"/>
</dbReference>